<dbReference type="AlphaFoldDB" id="A0A0R1F4X4"/>
<evidence type="ECO:0000313" key="2">
    <source>
        <dbReference type="Proteomes" id="UP000051181"/>
    </source>
</evidence>
<name>A0A0R1F4X4_9LACO</name>
<dbReference type="EMBL" id="AZCN01000028">
    <property type="protein sequence ID" value="KRK16816.1"/>
    <property type="molecule type" value="Genomic_DNA"/>
</dbReference>
<sequence length="115" mass="13659">MEVIVLTETPQQAAKVIQQRLALYFKPRTQHRYRLDIVNNIYGASYNFFLNIQAPYQRERSLPLHRLRVYQLVYLETVVHLLRQTTQLTFNFVDFATQPALYSFSLTPDQQEANH</sequence>
<evidence type="ECO:0008006" key="3">
    <source>
        <dbReference type="Google" id="ProtNLM"/>
    </source>
</evidence>
<gene>
    <name evidence="1" type="ORF">FD22_GL001097</name>
</gene>
<dbReference type="Proteomes" id="UP000051181">
    <property type="component" value="Unassembled WGS sequence"/>
</dbReference>
<proteinExistence type="predicted"/>
<protein>
    <recommendedName>
        <fullName evidence="3">Acetyl-CoA carboxylase</fullName>
    </recommendedName>
</protein>
<accession>A0A0R1F4X4</accession>
<comment type="caution">
    <text evidence="1">The sequence shown here is derived from an EMBL/GenBank/DDBJ whole genome shotgun (WGS) entry which is preliminary data.</text>
</comment>
<dbReference type="PATRIC" id="fig|913848.6.peg.1130"/>
<reference evidence="1 2" key="1">
    <citation type="journal article" date="2015" name="Genome Announc.">
        <title>Expanding the biotechnology potential of lactobacilli through comparative genomics of 213 strains and associated genera.</title>
        <authorList>
            <person name="Sun Z."/>
            <person name="Harris H.M."/>
            <person name="McCann A."/>
            <person name="Guo C."/>
            <person name="Argimon S."/>
            <person name="Zhang W."/>
            <person name="Yang X."/>
            <person name="Jeffery I.B."/>
            <person name="Cooney J.C."/>
            <person name="Kagawa T.F."/>
            <person name="Liu W."/>
            <person name="Song Y."/>
            <person name="Salvetti E."/>
            <person name="Wrobel A."/>
            <person name="Rasinkangas P."/>
            <person name="Parkhill J."/>
            <person name="Rea M.C."/>
            <person name="O'Sullivan O."/>
            <person name="Ritari J."/>
            <person name="Douillard F.P."/>
            <person name="Paul Ross R."/>
            <person name="Yang R."/>
            <person name="Briner A.E."/>
            <person name="Felis G.E."/>
            <person name="de Vos W.M."/>
            <person name="Barrangou R."/>
            <person name="Klaenhammer T.R."/>
            <person name="Caufield P.W."/>
            <person name="Cui Y."/>
            <person name="Zhang H."/>
            <person name="O'Toole P.W."/>
        </authorList>
    </citation>
    <scope>NUCLEOTIDE SEQUENCE [LARGE SCALE GENOMIC DNA]</scope>
    <source>
        <strain evidence="1 2">DSM 20001</strain>
    </source>
</reference>
<dbReference type="eggNOG" id="ENOG502ZIF8">
    <property type="taxonomic scope" value="Bacteria"/>
</dbReference>
<evidence type="ECO:0000313" key="1">
    <source>
        <dbReference type="EMBL" id="KRK16816.1"/>
    </source>
</evidence>
<organism evidence="1 2">
    <name type="scientific">Loigolactobacillus coryniformis subsp. coryniformis KCTC 3167 = DSM 20001</name>
    <dbReference type="NCBI Taxonomy" id="913848"/>
    <lineage>
        <taxon>Bacteria</taxon>
        <taxon>Bacillati</taxon>
        <taxon>Bacillota</taxon>
        <taxon>Bacilli</taxon>
        <taxon>Lactobacillales</taxon>
        <taxon>Lactobacillaceae</taxon>
        <taxon>Loigolactobacillus</taxon>
    </lineage>
</organism>